<comment type="caution">
    <text evidence="2">The sequence shown here is derived from an EMBL/GenBank/DDBJ whole genome shotgun (WGS) entry which is preliminary data.</text>
</comment>
<evidence type="ECO:0000313" key="5">
    <source>
        <dbReference type="Proteomes" id="UP000293195"/>
    </source>
</evidence>
<evidence type="ECO:0000313" key="4">
    <source>
        <dbReference type="Proteomes" id="UP000292340"/>
    </source>
</evidence>
<keyword evidence="5" id="KW-1185">Reference proteome</keyword>
<dbReference type="EMBL" id="PDXF01000004">
    <property type="protein sequence ID" value="RYO07956.1"/>
    <property type="molecule type" value="Genomic_DNA"/>
</dbReference>
<sequence>MANIQIKCLPELACEIPPSSLYSELPIQEQRVTAGMNTSGLSVNGPADVPNSTQAMKISRVLAAYHGVVPQNMSPIVVGIHANPDDQTRATNVFRTARETVQTEKYGTSSFIMQYVPGKVSSENFLVQQTNLSIEARAREFQPPNETQAETNIRTAERQAFLDAMASGERLWRNTYELEYRQTVEALPAAKGLERERLTRKAEFYHRMKDNPPQCAVDLATLLTRQACDQAKMIPLGLRNWDLCLEFWAANTNVDILTSHLEKSSNVVDVRKMLVRGNVPDHLNMEGNLWVNACALIHMHIVGPNQSKRVEMLLDDRSRRMAAYDLWSDMKSTCLTRIRALHIDLKFHEDPEFGTWTETPVLIPGSKGRKRPMEEQGLGST</sequence>
<evidence type="ECO:0000256" key="1">
    <source>
        <dbReference type="SAM" id="MobiDB-lite"/>
    </source>
</evidence>
<dbReference type="OrthoDB" id="3685174at2759"/>
<dbReference type="EMBL" id="PDXB01000008">
    <property type="protein sequence ID" value="RYN31706.1"/>
    <property type="molecule type" value="Genomic_DNA"/>
</dbReference>
<accession>A0A4Q4PST7</accession>
<feature type="region of interest" description="Disordered" evidence="1">
    <location>
        <begin position="359"/>
        <end position="381"/>
    </location>
</feature>
<evidence type="ECO:0000313" key="3">
    <source>
        <dbReference type="EMBL" id="RYO07956.1"/>
    </source>
</evidence>
<dbReference type="Proteomes" id="UP000293195">
    <property type="component" value="Unassembled WGS sequence"/>
</dbReference>
<name>A0A4Q4PST7_9PLEO</name>
<organism evidence="2 4">
    <name type="scientific">Alternaria tenuissima</name>
    <dbReference type="NCBI Taxonomy" id="119927"/>
    <lineage>
        <taxon>Eukaryota</taxon>
        <taxon>Fungi</taxon>
        <taxon>Dikarya</taxon>
        <taxon>Ascomycota</taxon>
        <taxon>Pezizomycotina</taxon>
        <taxon>Dothideomycetes</taxon>
        <taxon>Pleosporomycetidae</taxon>
        <taxon>Pleosporales</taxon>
        <taxon>Pleosporineae</taxon>
        <taxon>Pleosporaceae</taxon>
        <taxon>Alternaria</taxon>
        <taxon>Alternaria sect. Alternaria</taxon>
        <taxon>Alternaria alternata complex</taxon>
    </lineage>
</organism>
<dbReference type="Proteomes" id="UP000292340">
    <property type="component" value="Unassembled WGS sequence"/>
</dbReference>
<dbReference type="AlphaFoldDB" id="A0A4Q4PST7"/>
<reference evidence="2" key="1">
    <citation type="submission" date="2017-10" db="EMBL/GenBank/DDBJ databases">
        <authorList>
            <person name="Armitage A.D."/>
            <person name="Barbara D.J."/>
            <person name="Woodhall J.W."/>
            <person name="Sreenivasaprasad S."/>
            <person name="Lane C.R."/>
            <person name="Clarkson J.P."/>
            <person name="Harrison R.J."/>
        </authorList>
    </citation>
    <scope>NUCLEOTIDE SEQUENCE</scope>
    <source>
        <strain evidence="2">FERA 1164</strain>
        <strain evidence="3">FERA 635</strain>
    </source>
</reference>
<evidence type="ECO:0000313" key="2">
    <source>
        <dbReference type="EMBL" id="RYN31706.1"/>
    </source>
</evidence>
<gene>
    <name evidence="2" type="ORF">AA0115_g4124</name>
    <name evidence="3" type="ORF">AA0119_g1825</name>
</gene>
<proteinExistence type="predicted"/>
<protein>
    <submittedName>
        <fullName evidence="2">Uncharacterized protein</fullName>
    </submittedName>
</protein>
<reference evidence="2" key="2">
    <citation type="journal article" date="2019" name="bioRxiv">
        <title>Genomics, evolutionary history and diagnostics of the Alternaria alternata species group including apple and Asian pear pathotypes.</title>
        <authorList>
            <person name="Armitage A.D."/>
            <person name="Cockerton H.M."/>
            <person name="Sreenivasaprasad S."/>
            <person name="Woodhall J.W."/>
            <person name="Lane C.R."/>
            <person name="Harrison R.J."/>
            <person name="Clarkson J.P."/>
        </authorList>
    </citation>
    <scope>NUCLEOTIDE SEQUENCE</scope>
    <source>
        <strain evidence="2">FERA 1164</strain>
        <strain evidence="3">FERA 635</strain>
    </source>
</reference>